<gene>
    <name evidence="2" type="ORF">COCHEDRAFT_1022258</name>
</gene>
<name>M2TUQ2_COCH5</name>
<accession>M2TUQ2</accession>
<dbReference type="HOGENOM" id="CLU_2573694_0_0_1"/>
<protein>
    <submittedName>
        <fullName evidence="2">Uncharacterized protein</fullName>
    </submittedName>
</protein>
<reference evidence="3" key="2">
    <citation type="journal article" date="2013" name="PLoS Genet.">
        <title>Comparative genome structure, secondary metabolite, and effector coding capacity across Cochliobolus pathogens.</title>
        <authorList>
            <person name="Condon B.J."/>
            <person name="Leng Y."/>
            <person name="Wu D."/>
            <person name="Bushley K.E."/>
            <person name="Ohm R.A."/>
            <person name="Otillar R."/>
            <person name="Martin J."/>
            <person name="Schackwitz W."/>
            <person name="Grimwood J."/>
            <person name="MohdZainudin N."/>
            <person name="Xue C."/>
            <person name="Wang R."/>
            <person name="Manning V.A."/>
            <person name="Dhillon B."/>
            <person name="Tu Z.J."/>
            <person name="Steffenson B.J."/>
            <person name="Salamov A."/>
            <person name="Sun H."/>
            <person name="Lowry S."/>
            <person name="LaButti K."/>
            <person name="Han J."/>
            <person name="Copeland A."/>
            <person name="Lindquist E."/>
            <person name="Barry K."/>
            <person name="Schmutz J."/>
            <person name="Baker S.E."/>
            <person name="Ciuffetti L.M."/>
            <person name="Grigoriev I.V."/>
            <person name="Zhong S."/>
            <person name="Turgeon B.G."/>
        </authorList>
    </citation>
    <scope>NUCLEOTIDE SEQUENCE [LARGE SCALE GENOMIC DNA]</scope>
    <source>
        <strain evidence="3">C5 / ATCC 48332 / race O</strain>
    </source>
</reference>
<keyword evidence="1" id="KW-1133">Transmembrane helix</keyword>
<dbReference type="AlphaFoldDB" id="M2TUQ2"/>
<evidence type="ECO:0000256" key="1">
    <source>
        <dbReference type="SAM" id="Phobius"/>
    </source>
</evidence>
<reference evidence="2 3" key="1">
    <citation type="journal article" date="2012" name="PLoS Pathog.">
        <title>Diverse lifestyles and strategies of plant pathogenesis encoded in the genomes of eighteen Dothideomycetes fungi.</title>
        <authorList>
            <person name="Ohm R.A."/>
            <person name="Feau N."/>
            <person name="Henrissat B."/>
            <person name="Schoch C.L."/>
            <person name="Horwitz B.A."/>
            <person name="Barry K.W."/>
            <person name="Condon B.J."/>
            <person name="Copeland A.C."/>
            <person name="Dhillon B."/>
            <person name="Glaser F."/>
            <person name="Hesse C.N."/>
            <person name="Kosti I."/>
            <person name="LaButti K."/>
            <person name="Lindquist E.A."/>
            <person name="Lucas S."/>
            <person name="Salamov A.A."/>
            <person name="Bradshaw R.E."/>
            <person name="Ciuffetti L."/>
            <person name="Hamelin R.C."/>
            <person name="Kema G.H.J."/>
            <person name="Lawrence C."/>
            <person name="Scott J.A."/>
            <person name="Spatafora J.W."/>
            <person name="Turgeon B.G."/>
            <person name="de Wit P.J.G.M."/>
            <person name="Zhong S."/>
            <person name="Goodwin S.B."/>
            <person name="Grigoriev I.V."/>
        </authorList>
    </citation>
    <scope>NUCLEOTIDE SEQUENCE [LARGE SCALE GENOMIC DNA]</scope>
    <source>
        <strain evidence="3">C5 / ATCC 48332 / race O</strain>
    </source>
</reference>
<evidence type="ECO:0000313" key="3">
    <source>
        <dbReference type="Proteomes" id="UP000016936"/>
    </source>
</evidence>
<keyword evidence="3" id="KW-1185">Reference proteome</keyword>
<sequence length="81" mass="9611">MAFLTHPHTVPNPVGLMLAWPDKDNVLSFFLFLQTTLLVPVYFERVFCFWSACFPFSDDLSLLSPGLRSEMWLFPYPFWRY</sequence>
<keyword evidence="1" id="KW-0812">Transmembrane</keyword>
<dbReference type="EMBL" id="KB445578">
    <property type="protein sequence ID" value="EMD90254.1"/>
    <property type="molecule type" value="Genomic_DNA"/>
</dbReference>
<organism evidence="2 3">
    <name type="scientific">Cochliobolus heterostrophus (strain C5 / ATCC 48332 / race O)</name>
    <name type="common">Southern corn leaf blight fungus</name>
    <name type="synonym">Bipolaris maydis</name>
    <dbReference type="NCBI Taxonomy" id="701091"/>
    <lineage>
        <taxon>Eukaryota</taxon>
        <taxon>Fungi</taxon>
        <taxon>Dikarya</taxon>
        <taxon>Ascomycota</taxon>
        <taxon>Pezizomycotina</taxon>
        <taxon>Dothideomycetes</taxon>
        <taxon>Pleosporomycetidae</taxon>
        <taxon>Pleosporales</taxon>
        <taxon>Pleosporineae</taxon>
        <taxon>Pleosporaceae</taxon>
        <taxon>Bipolaris</taxon>
    </lineage>
</organism>
<evidence type="ECO:0000313" key="2">
    <source>
        <dbReference type="EMBL" id="EMD90254.1"/>
    </source>
</evidence>
<feature type="transmembrane region" description="Helical" evidence="1">
    <location>
        <begin position="26"/>
        <end position="43"/>
    </location>
</feature>
<proteinExistence type="predicted"/>
<dbReference type="Proteomes" id="UP000016936">
    <property type="component" value="Unassembled WGS sequence"/>
</dbReference>
<keyword evidence="1" id="KW-0472">Membrane</keyword>